<dbReference type="Gene3D" id="1.10.238.10">
    <property type="entry name" value="EF-hand"/>
    <property type="match status" value="1"/>
</dbReference>
<dbReference type="EnsemblPlants" id="Pp3c20_6440V3.2">
    <property type="protein sequence ID" value="Pp3c20_6440V3.2"/>
    <property type="gene ID" value="Pp3c20_6440"/>
</dbReference>
<dbReference type="FunFam" id="1.10.287.70:FF:000167">
    <property type="entry name" value="Two-pore potassium channel 2-like"/>
    <property type="match status" value="1"/>
</dbReference>
<keyword evidence="3" id="KW-0813">Transport</keyword>
<proteinExistence type="inferred from homology"/>
<evidence type="ECO:0000313" key="15">
    <source>
        <dbReference type="Proteomes" id="UP000006727"/>
    </source>
</evidence>
<dbReference type="PANTHER" id="PTHR11003:SF282">
    <property type="entry name" value="TWO-PORE POTASSIUM CHANNEL 3"/>
    <property type="match status" value="1"/>
</dbReference>
<feature type="region of interest" description="Disordered" evidence="10">
    <location>
        <begin position="31"/>
        <end position="50"/>
    </location>
</feature>
<gene>
    <name evidence="14" type="primary">LOC112273488</name>
    <name evidence="13" type="ORF">PHYPA_024797</name>
</gene>
<name>A0A2K1IUA0_PHYPA</name>
<keyword evidence="7" id="KW-0406">Ion transport</keyword>
<evidence type="ECO:0000256" key="2">
    <source>
        <dbReference type="ARBA" id="ARBA00010159"/>
    </source>
</evidence>
<dbReference type="OMA" id="ISQICTH"/>
<evidence type="ECO:0000313" key="13">
    <source>
        <dbReference type="EMBL" id="PNR32855.1"/>
    </source>
</evidence>
<comment type="subcellular location">
    <subcellularLocation>
        <location evidence="1">Membrane</location>
        <topology evidence="1">Multi-pass membrane protein</topology>
    </subcellularLocation>
</comment>
<dbReference type="Gramene" id="Pp3c20_6440V3.2">
    <property type="protein sequence ID" value="Pp3c20_6440V3.2"/>
    <property type="gene ID" value="Pp3c20_6440"/>
</dbReference>
<comment type="similarity">
    <text evidence="2">Belongs to the two pore domain potassium channel (TC 1.A.1.7) family.</text>
</comment>
<feature type="compositionally biased region" description="Low complexity" evidence="10">
    <location>
        <begin position="40"/>
        <end position="50"/>
    </location>
</feature>
<evidence type="ECO:0000256" key="11">
    <source>
        <dbReference type="SAM" id="Phobius"/>
    </source>
</evidence>
<dbReference type="EnsemblPlants" id="Pp3c20_6440V3.3">
    <property type="protein sequence ID" value="Pp3c20_6440V3.3"/>
    <property type="gene ID" value="Pp3c20_6440"/>
</dbReference>
<dbReference type="Gramene" id="Pp3c20_6440V3.1">
    <property type="protein sequence ID" value="Pp3c20_6440V3.1"/>
    <property type="gene ID" value="Pp3c20_6440"/>
</dbReference>
<evidence type="ECO:0000256" key="5">
    <source>
        <dbReference type="ARBA" id="ARBA00022837"/>
    </source>
</evidence>
<dbReference type="InterPro" id="IPR003280">
    <property type="entry name" value="2pore_dom_K_chnl"/>
</dbReference>
<dbReference type="OrthoDB" id="415460at2759"/>
<dbReference type="GeneID" id="112273488"/>
<evidence type="ECO:0000256" key="7">
    <source>
        <dbReference type="ARBA" id="ARBA00023065"/>
    </source>
</evidence>
<dbReference type="InterPro" id="IPR011992">
    <property type="entry name" value="EF-hand-dom_pair"/>
</dbReference>
<dbReference type="PROSITE" id="PS00018">
    <property type="entry name" value="EF_HAND_1"/>
    <property type="match status" value="1"/>
</dbReference>
<protein>
    <recommendedName>
        <fullName evidence="12">Potassium channel domain-containing protein</fullName>
    </recommendedName>
</protein>
<keyword evidence="8 11" id="KW-0472">Membrane</keyword>
<evidence type="ECO:0000256" key="9">
    <source>
        <dbReference type="ARBA" id="ARBA00023303"/>
    </source>
</evidence>
<dbReference type="RefSeq" id="XP_073385661.1">
    <property type="nucleotide sequence ID" value="XM_073529560.1"/>
</dbReference>
<feature type="transmembrane region" description="Helical" evidence="11">
    <location>
        <begin position="273"/>
        <end position="301"/>
    </location>
</feature>
<feature type="transmembrane region" description="Helical" evidence="11">
    <location>
        <begin position="214"/>
        <end position="235"/>
    </location>
</feature>
<evidence type="ECO:0000256" key="4">
    <source>
        <dbReference type="ARBA" id="ARBA00022692"/>
    </source>
</evidence>
<evidence type="ECO:0000256" key="8">
    <source>
        <dbReference type="ARBA" id="ARBA00023136"/>
    </source>
</evidence>
<organism evidence="13">
    <name type="scientific">Physcomitrium patens</name>
    <name type="common">Spreading-leaved earth moss</name>
    <name type="synonym">Physcomitrella patens</name>
    <dbReference type="NCBI Taxonomy" id="3218"/>
    <lineage>
        <taxon>Eukaryota</taxon>
        <taxon>Viridiplantae</taxon>
        <taxon>Streptophyta</taxon>
        <taxon>Embryophyta</taxon>
        <taxon>Bryophyta</taxon>
        <taxon>Bryophytina</taxon>
        <taxon>Bryopsida</taxon>
        <taxon>Funariidae</taxon>
        <taxon>Funariales</taxon>
        <taxon>Funariaceae</taxon>
        <taxon>Physcomitrium</taxon>
    </lineage>
</organism>
<dbReference type="GO" id="GO:0009705">
    <property type="term" value="C:plant-type vacuole membrane"/>
    <property type="evidence" value="ECO:0000318"/>
    <property type="project" value="GO_Central"/>
</dbReference>
<evidence type="ECO:0000256" key="3">
    <source>
        <dbReference type="ARBA" id="ARBA00022448"/>
    </source>
</evidence>
<dbReference type="RefSeq" id="XP_024358128.1">
    <property type="nucleotide sequence ID" value="XM_024502360.2"/>
</dbReference>
<dbReference type="AlphaFoldDB" id="A0A2K1IUA0"/>
<keyword evidence="9" id="KW-0407">Ion channel</keyword>
<evidence type="ECO:0000256" key="10">
    <source>
        <dbReference type="SAM" id="MobiDB-lite"/>
    </source>
</evidence>
<dbReference type="GO" id="GO:0022841">
    <property type="term" value="F:potassium ion leak channel activity"/>
    <property type="evidence" value="ECO:0000318"/>
    <property type="project" value="GO_Central"/>
</dbReference>
<dbReference type="Pfam" id="PF07885">
    <property type="entry name" value="Ion_trans_2"/>
    <property type="match status" value="2"/>
</dbReference>
<dbReference type="PaxDb" id="3218-PP1S9_180V6.1"/>
<dbReference type="Gramene" id="Pp3c20_6440V3.3">
    <property type="protein sequence ID" value="Pp3c20_6440V3.3"/>
    <property type="gene ID" value="Pp3c20_6440"/>
</dbReference>
<dbReference type="InterPro" id="IPR018247">
    <property type="entry name" value="EF_Hand_1_Ca_BS"/>
</dbReference>
<dbReference type="EMBL" id="ABEU02000020">
    <property type="protein sequence ID" value="PNR32855.1"/>
    <property type="molecule type" value="Genomic_DNA"/>
</dbReference>
<evidence type="ECO:0000259" key="12">
    <source>
        <dbReference type="Pfam" id="PF07885"/>
    </source>
</evidence>
<accession>A0A2K1IUA0</accession>
<dbReference type="SUPFAM" id="SSF81324">
    <property type="entry name" value="Voltage-gated potassium channels"/>
    <property type="match status" value="2"/>
</dbReference>
<dbReference type="EnsemblPlants" id="Pp3c20_6440V3.1">
    <property type="protein sequence ID" value="Pp3c20_6440V3.1"/>
    <property type="gene ID" value="Pp3c20_6440"/>
</dbReference>
<dbReference type="PRINTS" id="PR01333">
    <property type="entry name" value="2POREKCHANEL"/>
</dbReference>
<feature type="transmembrane region" description="Helical" evidence="11">
    <location>
        <begin position="393"/>
        <end position="414"/>
    </location>
</feature>
<feature type="transmembrane region" description="Helical" evidence="11">
    <location>
        <begin position="339"/>
        <end position="358"/>
    </location>
</feature>
<keyword evidence="4 11" id="KW-0812">Transmembrane</keyword>
<reference evidence="14" key="3">
    <citation type="submission" date="2020-12" db="UniProtKB">
        <authorList>
            <consortium name="EnsemblPlants"/>
        </authorList>
    </citation>
    <scope>IDENTIFICATION</scope>
</reference>
<keyword evidence="6 11" id="KW-1133">Transmembrane helix</keyword>
<dbReference type="Proteomes" id="UP000006727">
    <property type="component" value="Chromosome 20"/>
</dbReference>
<reference evidence="13 15" key="1">
    <citation type="journal article" date="2008" name="Science">
        <title>The Physcomitrella genome reveals evolutionary insights into the conquest of land by plants.</title>
        <authorList>
            <person name="Rensing S."/>
            <person name="Lang D."/>
            <person name="Zimmer A."/>
            <person name="Terry A."/>
            <person name="Salamov A."/>
            <person name="Shapiro H."/>
            <person name="Nishiyama T."/>
            <person name="Perroud P.-F."/>
            <person name="Lindquist E."/>
            <person name="Kamisugi Y."/>
            <person name="Tanahashi T."/>
            <person name="Sakakibara K."/>
            <person name="Fujita T."/>
            <person name="Oishi K."/>
            <person name="Shin-I T."/>
            <person name="Kuroki Y."/>
            <person name="Toyoda A."/>
            <person name="Suzuki Y."/>
            <person name="Hashimoto A."/>
            <person name="Yamaguchi K."/>
            <person name="Sugano A."/>
            <person name="Kohara Y."/>
            <person name="Fujiyama A."/>
            <person name="Anterola A."/>
            <person name="Aoki S."/>
            <person name="Ashton N."/>
            <person name="Barbazuk W.B."/>
            <person name="Barker E."/>
            <person name="Bennetzen J."/>
            <person name="Bezanilla M."/>
            <person name="Blankenship R."/>
            <person name="Cho S.H."/>
            <person name="Dutcher S."/>
            <person name="Estelle M."/>
            <person name="Fawcett J.A."/>
            <person name="Gundlach H."/>
            <person name="Hanada K."/>
            <person name="Heyl A."/>
            <person name="Hicks K.A."/>
            <person name="Hugh J."/>
            <person name="Lohr M."/>
            <person name="Mayer K."/>
            <person name="Melkozernov A."/>
            <person name="Murata T."/>
            <person name="Nelson D."/>
            <person name="Pils B."/>
            <person name="Prigge M."/>
            <person name="Reiss B."/>
            <person name="Renner T."/>
            <person name="Rombauts S."/>
            <person name="Rushton P."/>
            <person name="Sanderfoot A."/>
            <person name="Schween G."/>
            <person name="Shiu S.-H."/>
            <person name="Stueber K."/>
            <person name="Theodoulou F.L."/>
            <person name="Tu H."/>
            <person name="Van de Peer Y."/>
            <person name="Verrier P.J."/>
            <person name="Waters E."/>
            <person name="Wood A."/>
            <person name="Yang L."/>
            <person name="Cove D."/>
            <person name="Cuming A."/>
            <person name="Hasebe M."/>
            <person name="Lucas S."/>
            <person name="Mishler D.B."/>
            <person name="Reski R."/>
            <person name="Grigoriev I."/>
            <person name="Quatrano R.S."/>
            <person name="Boore J.L."/>
        </authorList>
    </citation>
    <scope>NUCLEOTIDE SEQUENCE [LARGE SCALE GENOMIC DNA]</scope>
    <source>
        <strain evidence="14 15">cv. Gransden 2004</strain>
    </source>
</reference>
<keyword evidence="5" id="KW-0106">Calcium</keyword>
<dbReference type="PANTHER" id="PTHR11003">
    <property type="entry name" value="POTASSIUM CHANNEL, SUBFAMILY K"/>
    <property type="match status" value="1"/>
</dbReference>
<dbReference type="Gramene" id="Pp3c20_6440V3.4">
    <property type="protein sequence ID" value="Pp3c20_6440V3.4"/>
    <property type="gene ID" value="Pp3c20_6440"/>
</dbReference>
<dbReference type="EnsemblPlants" id="Pp3c20_6440V3.5">
    <property type="protein sequence ID" value="Pp3c20_6440V3.5"/>
    <property type="gene ID" value="Pp3c20_6440"/>
</dbReference>
<feature type="transmembrane region" description="Helical" evidence="11">
    <location>
        <begin position="247"/>
        <end position="267"/>
    </location>
</feature>
<dbReference type="GO" id="GO:0005886">
    <property type="term" value="C:plasma membrane"/>
    <property type="evidence" value="ECO:0000318"/>
    <property type="project" value="GO_Central"/>
</dbReference>
<evidence type="ECO:0000313" key="14">
    <source>
        <dbReference type="EnsemblPlants" id="Pp3c20_6440V3.1"/>
    </source>
</evidence>
<dbReference type="SUPFAM" id="SSF47473">
    <property type="entry name" value="EF-hand"/>
    <property type="match status" value="1"/>
</dbReference>
<dbReference type="Gramene" id="Pp3c20_6440V3.5">
    <property type="protein sequence ID" value="Pp3c20_6440V3.5"/>
    <property type="gene ID" value="Pp3c20_6440"/>
</dbReference>
<dbReference type="GO" id="GO:0071805">
    <property type="term" value="P:potassium ion transmembrane transport"/>
    <property type="evidence" value="ECO:0000318"/>
    <property type="project" value="GO_Central"/>
</dbReference>
<reference evidence="13 15" key="2">
    <citation type="journal article" date="2018" name="Plant J.">
        <title>The Physcomitrella patens chromosome-scale assembly reveals moss genome structure and evolution.</title>
        <authorList>
            <person name="Lang D."/>
            <person name="Ullrich K.K."/>
            <person name="Murat F."/>
            <person name="Fuchs J."/>
            <person name="Jenkins J."/>
            <person name="Haas F.B."/>
            <person name="Piednoel M."/>
            <person name="Gundlach H."/>
            <person name="Van Bel M."/>
            <person name="Meyberg R."/>
            <person name="Vives C."/>
            <person name="Morata J."/>
            <person name="Symeonidi A."/>
            <person name="Hiss M."/>
            <person name="Muchero W."/>
            <person name="Kamisugi Y."/>
            <person name="Saleh O."/>
            <person name="Blanc G."/>
            <person name="Decker E.L."/>
            <person name="van Gessel N."/>
            <person name="Grimwood J."/>
            <person name="Hayes R.D."/>
            <person name="Graham S.W."/>
            <person name="Gunter L.E."/>
            <person name="McDaniel S.F."/>
            <person name="Hoernstein S.N.W."/>
            <person name="Larsson A."/>
            <person name="Li F.W."/>
            <person name="Perroud P.F."/>
            <person name="Phillips J."/>
            <person name="Ranjan P."/>
            <person name="Rokshar D.S."/>
            <person name="Rothfels C.J."/>
            <person name="Schneider L."/>
            <person name="Shu S."/>
            <person name="Stevenson D.W."/>
            <person name="Thummler F."/>
            <person name="Tillich M."/>
            <person name="Villarreal Aguilar J.C."/>
            <person name="Widiez T."/>
            <person name="Wong G.K."/>
            <person name="Wymore A."/>
            <person name="Zhang Y."/>
            <person name="Zimmer A.D."/>
            <person name="Quatrano R.S."/>
            <person name="Mayer K.F.X."/>
            <person name="Goodstein D."/>
            <person name="Casacuberta J.M."/>
            <person name="Vandepoele K."/>
            <person name="Reski R."/>
            <person name="Cuming A.C."/>
            <person name="Tuskan G.A."/>
            <person name="Maumus F."/>
            <person name="Salse J."/>
            <person name="Schmutz J."/>
            <person name="Rensing S.A."/>
        </authorList>
    </citation>
    <scope>NUCLEOTIDE SEQUENCE [LARGE SCALE GENOMIC DNA]</scope>
    <source>
        <strain evidence="14 15">cv. Gransden 2004</strain>
    </source>
</reference>
<feature type="domain" description="Potassium channel" evidence="12">
    <location>
        <begin position="347"/>
        <end position="415"/>
    </location>
</feature>
<dbReference type="InterPro" id="IPR013099">
    <property type="entry name" value="K_chnl_dom"/>
</dbReference>
<dbReference type="EnsemblPlants" id="Pp3c20_6440V3.4">
    <property type="protein sequence ID" value="Pp3c20_6440V3.4"/>
    <property type="gene ID" value="Pp3c20_6440"/>
</dbReference>
<evidence type="ECO:0000256" key="6">
    <source>
        <dbReference type="ARBA" id="ARBA00022989"/>
    </source>
</evidence>
<evidence type="ECO:0000256" key="1">
    <source>
        <dbReference type="ARBA" id="ARBA00004141"/>
    </source>
</evidence>
<sequence length="498" mass="54827">MDDSLNSPAPRKLRVAYTEGNIFQPIPENGVFTRSSSMPRANQTTATSAAQSRRIASCKLGSVQKPASWTSTLDIPDIGRSLKSSFSLGFLFPDGDDDDDSDELREALLRDEDSDEQSALLHNAEHKGYGTWVNHVDIESNESRSCSNGLDGRYAAIPTARSLPSGLDDEGKLSKTAKKTYHRCQTAPALSNMHREKKGGPMLKRPQFEKGSAIVTHAGIGLMIYLAVGVAIYAWKNGEFSGIETSSVVDALYFCVVTMCTIGYGDIVPVTAFAKLFCCLFVLIGFGFIDALVSGMVTYVLDKQEHLLLSAVEGSHYRTAKKYFLNAKHGNRMRIRMKVGLALGVPVLCIIIGTVMMVKFEGLALVDAFYCTIMSITTVGYGDHTFKTFYGRLFAGLWLLFSTLAVARCFLYLAEARVDKRHRLIAKWVLQRELTVGDLVQADLDHDGCISKAEFVLYKLKEMGQIGAHEIADISHQFEQLDVNNAGKITLARLQEGN</sequence>
<dbReference type="RefSeq" id="XP_024358129.1">
    <property type="nucleotide sequence ID" value="XM_024502361.2"/>
</dbReference>
<keyword evidence="15" id="KW-1185">Reference proteome</keyword>
<dbReference type="Gene3D" id="1.10.287.70">
    <property type="match status" value="2"/>
</dbReference>
<feature type="domain" description="Potassium channel" evidence="12">
    <location>
        <begin position="222"/>
        <end position="300"/>
    </location>
</feature>
<dbReference type="GO" id="GO:0015271">
    <property type="term" value="F:outward rectifier potassium channel activity"/>
    <property type="evidence" value="ECO:0000318"/>
    <property type="project" value="GO_Central"/>
</dbReference>